<dbReference type="EC" id="5.6.2.3" evidence="1"/>
<feature type="compositionally biased region" description="Low complexity" evidence="3">
    <location>
        <begin position="2693"/>
        <end position="2716"/>
    </location>
</feature>
<keyword evidence="1" id="KW-0547">Nucleotide-binding</keyword>
<keyword evidence="1" id="KW-0378">Hydrolase</keyword>
<feature type="compositionally biased region" description="Basic and acidic residues" evidence="3">
    <location>
        <begin position="755"/>
        <end position="776"/>
    </location>
</feature>
<proteinExistence type="inferred from homology"/>
<feature type="region of interest" description="Disordered" evidence="3">
    <location>
        <begin position="2617"/>
        <end position="2655"/>
    </location>
</feature>
<dbReference type="Proteomes" id="UP001189429">
    <property type="component" value="Unassembled WGS sequence"/>
</dbReference>
<feature type="compositionally biased region" description="Acidic residues" evidence="3">
    <location>
        <begin position="2739"/>
        <end position="2751"/>
    </location>
</feature>
<feature type="region of interest" description="Disordered" evidence="3">
    <location>
        <begin position="800"/>
        <end position="820"/>
    </location>
</feature>
<comment type="cofactor">
    <cofactor evidence="1">
        <name>Mg(2+)</name>
        <dbReference type="ChEBI" id="CHEBI:18420"/>
    </cofactor>
</comment>
<dbReference type="SUPFAM" id="SSF54001">
    <property type="entry name" value="Cysteine proteinases"/>
    <property type="match status" value="1"/>
</dbReference>
<dbReference type="Gene3D" id="3.90.70.10">
    <property type="entry name" value="Cysteine proteinases"/>
    <property type="match status" value="2"/>
</dbReference>
<feature type="compositionally biased region" description="Basic and acidic residues" evidence="3">
    <location>
        <begin position="804"/>
        <end position="813"/>
    </location>
</feature>
<reference evidence="5" key="1">
    <citation type="submission" date="2023-10" db="EMBL/GenBank/DDBJ databases">
        <authorList>
            <person name="Chen Y."/>
            <person name="Shah S."/>
            <person name="Dougan E. K."/>
            <person name="Thang M."/>
            <person name="Chan C."/>
        </authorList>
    </citation>
    <scope>NUCLEOTIDE SEQUENCE [LARGE SCALE GENOMIC DNA]</scope>
</reference>
<feature type="compositionally biased region" description="Acidic residues" evidence="3">
    <location>
        <begin position="1829"/>
        <end position="1841"/>
    </location>
</feature>
<comment type="caution">
    <text evidence="5">The sequence shown here is derived from an EMBL/GenBank/DDBJ whole genome shotgun (WGS) entry which is preliminary data.</text>
</comment>
<name>A0ABN9WWQ1_9DINO</name>
<evidence type="ECO:0000256" key="1">
    <source>
        <dbReference type="RuleBase" id="RU363044"/>
    </source>
</evidence>
<dbReference type="SUPFAM" id="SSF52540">
    <property type="entry name" value="P-loop containing nucleoside triphosphate hydrolases"/>
    <property type="match status" value="1"/>
</dbReference>
<accession>A0ABN9WWQ1</accession>
<feature type="region of interest" description="Disordered" evidence="3">
    <location>
        <begin position="2692"/>
        <end position="2759"/>
    </location>
</feature>
<evidence type="ECO:0000313" key="6">
    <source>
        <dbReference type="Proteomes" id="UP001189429"/>
    </source>
</evidence>
<keyword evidence="1" id="KW-0233">DNA recombination</keyword>
<feature type="region of interest" description="Disordered" evidence="3">
    <location>
        <begin position="211"/>
        <end position="232"/>
    </location>
</feature>
<dbReference type="InterPro" id="IPR025476">
    <property type="entry name" value="Helitron_helicase-like"/>
</dbReference>
<keyword evidence="1" id="KW-0234">DNA repair</keyword>
<comment type="catalytic activity">
    <reaction evidence="1">
        <text>ATP + H2O = ADP + phosphate + H(+)</text>
        <dbReference type="Rhea" id="RHEA:13065"/>
        <dbReference type="ChEBI" id="CHEBI:15377"/>
        <dbReference type="ChEBI" id="CHEBI:15378"/>
        <dbReference type="ChEBI" id="CHEBI:30616"/>
        <dbReference type="ChEBI" id="CHEBI:43474"/>
        <dbReference type="ChEBI" id="CHEBI:456216"/>
        <dbReference type="EC" id="5.6.2.3"/>
    </reaction>
</comment>
<keyword evidence="2" id="KW-0175">Coiled coil</keyword>
<evidence type="ECO:0000256" key="3">
    <source>
        <dbReference type="SAM" id="MobiDB-lite"/>
    </source>
</evidence>
<dbReference type="PANTHER" id="PTHR24006">
    <property type="entry name" value="UBIQUITIN CARBOXYL-TERMINAL HYDROLASE"/>
    <property type="match status" value="1"/>
</dbReference>
<dbReference type="InterPro" id="IPR038765">
    <property type="entry name" value="Papain-like_cys_pep_sf"/>
</dbReference>
<evidence type="ECO:0000313" key="5">
    <source>
        <dbReference type="EMBL" id="CAK0889680.1"/>
    </source>
</evidence>
<dbReference type="PROSITE" id="PS50235">
    <property type="entry name" value="USP_3"/>
    <property type="match status" value="1"/>
</dbReference>
<dbReference type="Gene3D" id="3.40.50.300">
    <property type="entry name" value="P-loop containing nucleotide triphosphate hydrolases"/>
    <property type="match status" value="1"/>
</dbReference>
<dbReference type="EMBL" id="CAUYUJ010019252">
    <property type="protein sequence ID" value="CAK0889680.1"/>
    <property type="molecule type" value="Genomic_DNA"/>
</dbReference>
<dbReference type="Pfam" id="PF00443">
    <property type="entry name" value="UCH"/>
    <property type="match status" value="1"/>
</dbReference>
<feature type="compositionally biased region" description="Basic and acidic residues" evidence="3">
    <location>
        <begin position="1842"/>
        <end position="1857"/>
    </location>
</feature>
<dbReference type="InterPro" id="IPR046700">
    <property type="entry name" value="DUF6570"/>
</dbReference>
<protein>
    <recommendedName>
        <fullName evidence="1">ATP-dependent DNA helicase</fullName>
        <ecNumber evidence="1">5.6.2.3</ecNumber>
    </recommendedName>
</protein>
<dbReference type="Pfam" id="PF14214">
    <property type="entry name" value="Helitron_like_N"/>
    <property type="match status" value="1"/>
</dbReference>
<feature type="region of interest" description="Disordered" evidence="3">
    <location>
        <begin position="1824"/>
        <end position="1873"/>
    </location>
</feature>
<keyword evidence="1" id="KW-0067">ATP-binding</keyword>
<evidence type="ECO:0000256" key="2">
    <source>
        <dbReference type="SAM" id="Coils"/>
    </source>
</evidence>
<dbReference type="Pfam" id="PF20209">
    <property type="entry name" value="DUF6570"/>
    <property type="match status" value="1"/>
</dbReference>
<feature type="domain" description="USP" evidence="4">
    <location>
        <begin position="428"/>
        <end position="688"/>
    </location>
</feature>
<comment type="similarity">
    <text evidence="1">Belongs to the helicase family.</text>
</comment>
<feature type="region of interest" description="Disordered" evidence="3">
    <location>
        <begin position="86"/>
        <end position="131"/>
    </location>
</feature>
<feature type="coiled-coil region" evidence="2">
    <location>
        <begin position="2143"/>
        <end position="2170"/>
    </location>
</feature>
<dbReference type="InterPro" id="IPR010285">
    <property type="entry name" value="DNA_helicase_pif1-like_DEAD"/>
</dbReference>
<keyword evidence="1" id="KW-0227">DNA damage</keyword>
<feature type="region of interest" description="Disordered" evidence="3">
    <location>
        <begin position="726"/>
        <end position="786"/>
    </location>
</feature>
<dbReference type="InterPro" id="IPR050164">
    <property type="entry name" value="Peptidase_C19"/>
</dbReference>
<dbReference type="Pfam" id="PF05970">
    <property type="entry name" value="PIF1"/>
    <property type="match status" value="1"/>
</dbReference>
<feature type="compositionally biased region" description="Basic and acidic residues" evidence="3">
    <location>
        <begin position="2720"/>
        <end position="2738"/>
    </location>
</feature>
<dbReference type="InterPro" id="IPR001394">
    <property type="entry name" value="Peptidase_C19_UCH"/>
</dbReference>
<sequence>MPPKKTEAALLADVAEHRRWATANLTALRARGGIGLKAKLQQRAGLEEQRIYKWYVKHAGVASDHPTVAAALSELDALVNDPLGPAASACPDDAPPAKQRRLTERGGEAAACAAPLQGESRPGQSTPAARGVVPAACSAGHGPAAAAAAKASPASTPPIGIEETPAKRPRLFADGLGATPAQTTGGLTPATAEALARSCRKSPWESPLVDDSVRLAHPGNPARGASRPVERPRLRPREEERLLAAVPRKAVKDLYVHVRDEALRLGNGEYLPQWRENKPKYRQLNYVWNLHQHGELQAAEYALLAHQPHIIGPELFGAVEKVECPAAVIPSSSSAWRWTFKPAGVDVEGPQVESRADAARALAGLQARLYPEWHHPGTREQHLRALLRDDDRQQQMRGLLAQPGMRFARAAVLGAAASAPRDGRAGAAGFPNLTNTCYINAVVQCLYHTHPFRADIEGMQPGASNMGDRLRDLFCARSSPASTAGDIRPPLVALVRQILQQPPGFESGRQQDAAECLMRVLEHADLGGVRRRVCGDGAAASVEGMVHCCAAEEAQVGRDAPPVPMAAMIQASLTGEQAVREASEAVVLRVESMYEQDGRQFAVDARADWRDTVFPVSILNGDAVSYEVAAFAQHRAARGVPPLQRMRGGHYVAYVNKGGRWFELDDAVVTELPEPPDAYPYLVFLARARPRRSIPMGGKRRDPRGPDDSLEAAARLSRVMPAASGGAAAGLASGSGSGSRGLPQAAGSAAGQGRTGRDWGGRDQSGRDETGKDQTGRNRSGQPRGIAGVHPAARAVWNASAAADNRDHTRADPENSADNPFKRYVDNWDLRRTSADVKCRTWSQRAEPSGPQPCRLCQGRDFAFREDWKKHVDDEHGGVQRYRNALFSSLSLKPYVVKGEEWRAIVANYAEFYARAAVDWEKPTERMRELAQTPEGLSADERWAPRTRCACVFCARLHWSEDLSLEFLAGKDCFMKNPEAVAKLLSWEVYHKHWPDIPEAELRASAVRLRIGNTDTFQLVLMHKRRVTDAQALGDERAPVCEDCLYAFSPRHPRMCKFTFANHLWLGRNDPLFRNANLSHQMLLALARVVTTKVVLRPESYDKQRSGDGPTWDFLFHQTGMVGSAILFGNASCKEAMERFPPASIKDAFAVTFLAAKQDAAKEQPPDGSENAAGQWRREGLAGDAARQQDAARRAVRGIARLKVNRAEFDSQAQALQSTNVVYKDKDYDEALVAQWCPNPLIPEVPPVVLDSVVAVPLEDSPGAVVAAGPADATAAGAQDMEDADVQACKESRYVSAFSEEDIPGAAASAGALEVTALIKQLEELDATAQRSVAKETEHAIESGSALLDEAGRERVLQLCESVRNRAARLSRPERELRLQEDLARAALGEPVRPRQAGGAEATMANLEVTRGTAPLSLFDWKVWTQARPSLWRYGDAGHLDPKRTGTYPQLLAHEWITCLCMREEMEYTLDTDEEKPYRVRENDDDPEVNRFAADWVSLHMFATLHFLTERHQSAFAFLKNGGMKWAEKVQHLTPDALAAAARAHAGGGGVAALASNANVPNVVRDALNIMQMAVADVVGTDGHRRLCRHEGVAYMALFGCPLIFATPNVADTKQPLFVRVEGQEIPLDDRSIPGLRSDVIPKYRDMMRRVAQDPVGQTVCFELIMRLFFIHVLGVRPECVGGRRRGVPPRKRCSWDWCTDGVAASSTAPGIFGPVQAFRGEIEAQGRGSLHPHILVWLCALSTRQLVHVLRRHPAAFRERLGKWMRACVMAVESTCQSSVEVLPRRFGHVDQRVDPLPFSVIERDQSRFDGGSELDALREEKQAGAELTEDQETFLETEDRDSWLRPDLPLRDATGRELAPGEKAPPRPSSYGMPIDAFAVGKCPAYRRRGLVQQDTGAGEPAARGVVPTVCSDAPAAQDVRELAKETMTHVCGESCYKYSGNKTTKICRHGFYYIVTLADWRRRRRGKPLRNAMFVVRSSTHGMQGRLLHFQLHPSECITNYAGAAAGRFNLDAQDLRRVSDPKAWLDEGEVLPHVGSQPKLGYMGTYELGDADAYVNRPEVPEKPLAWTDDCSPEEWRDIMLQCQTEDAEGEDADDVDAADTFADQLELDAQAAFSDGLNTGFYINSYTTKQCPSMEGVLVEMRRGLERLQAQRQAQQDKMKLELQQRGDDPEKTLSAADRRALGGKSKFGETLDLVKNLSASYRRCYWKSGPEMLFPIFYGHLTYAPHRCWTIFIKKGVFLAAEAWRREYGRSLRHKAKQDGGRAPVQYLGRGVDPYTLEGWREEKDDDGQAVYMSPEGQRFPDILTPYEHDVATKAARDAPDHRQVVSFLAKFMQDMGCESEEAPKTGDGFRIVRTTSTLDDWLHRGDDPVLKHMSLQVYAMWVYRCEKPDGLWRDKTRAQHLDFDFAPHYALYATHKQRLAPELRVPLFEGFTMPTMNKDCETACLYKQLLLRPLEVENSETPEDERMLRAFAPLMEAPGAPRDMNVRGSTCFTRSWAHYEAQADAEARVAAARFLARHEWPSIWETQEVQEEFFALHQARAEGKDAEGDSLDPAHCPDREKPRATVHQYVSMIAMQVAPNLEGIALAREEKKPRQYQSDAAVQSAYLKATTGGGAGQDEGAEAGEGVEHPGAPPKRVGAHFQPVPTWGIDGEQDMADVLNFAHRKRLTRLAKELLALPCMSEAAREGAGAPEPTEAATAPAPAAGHRPPVTAAREERHAWGNLHDERLQDNRDEEDAGAPDGEDAGAGGLGGDPAAASFASSVYSTPSAYIAALVAGLPENERLTRDQTLFVAKFAKACDDAWEDDVQKKPWSERKVTHLLLLGQGGSGKTHVVQKIVFPVVEYLWPSSAQDKGAMMVVAFSNAQAKNISTETVKARTLHNACALRVQKYINAKMRPGSMQKRLQWLWEHVRVLVIEEVSMVAAALYNALDLRACHGRSDTHDVQESTYKRPHHHFGRVPIVLHLGDFLQLKPTGSIGLLTDVNELLDDGSYKYAEPPTVEIQHAIRVFSQIPCVFELKGTKRFEPGDPLIAFLGYMREGKRFPPEVWSAWEKTLASDNHGVLDPRHQHENFRLGYGMGIYWETLARWINTRARRDARRLGVPLVFLQAVDECGTIQGEPDAGRRLLNVPNMHKTGDIHGVLPAHVGMEVRFTAVQEELKKKLGLVQEQRATIVSFEFHADDERDYEECAPGQLFRPRFLPQGIWLHVHGFQESPIYKEVAEVLLQGTEGADDDGEAQARARSLLMFRPSEQEFTWQSSGAHTVRRSGFTLTHACYLTSTLSQGQTLRKGVTIDCPRDEDAGRTGMSDDMWWLHLYVMFSRATCMRNMLILRPPAREFLERGPPASLRKALQEFDERAVDSRAEAEQLAAELGFVLPPA</sequence>
<evidence type="ECO:0000259" key="4">
    <source>
        <dbReference type="PROSITE" id="PS50235"/>
    </source>
</evidence>
<dbReference type="InterPro" id="IPR028889">
    <property type="entry name" value="USP"/>
</dbReference>
<keyword evidence="6" id="KW-1185">Reference proteome</keyword>
<organism evidence="5 6">
    <name type="scientific">Prorocentrum cordatum</name>
    <dbReference type="NCBI Taxonomy" id="2364126"/>
    <lineage>
        <taxon>Eukaryota</taxon>
        <taxon>Sar</taxon>
        <taxon>Alveolata</taxon>
        <taxon>Dinophyceae</taxon>
        <taxon>Prorocentrales</taxon>
        <taxon>Prorocentraceae</taxon>
        <taxon>Prorocentrum</taxon>
    </lineage>
</organism>
<gene>
    <name evidence="5" type="ORF">PCOR1329_LOCUS70151</name>
</gene>
<dbReference type="InterPro" id="IPR027417">
    <property type="entry name" value="P-loop_NTPase"/>
</dbReference>
<keyword evidence="1" id="KW-0347">Helicase</keyword>